<feature type="signal peptide" evidence="1">
    <location>
        <begin position="1"/>
        <end position="22"/>
    </location>
</feature>
<organism evidence="3 4">
    <name type="scientific">Schistosoma mekongi</name>
    <name type="common">Parasitic worm</name>
    <dbReference type="NCBI Taxonomy" id="38744"/>
    <lineage>
        <taxon>Eukaryota</taxon>
        <taxon>Metazoa</taxon>
        <taxon>Spiralia</taxon>
        <taxon>Lophotrochozoa</taxon>
        <taxon>Platyhelminthes</taxon>
        <taxon>Trematoda</taxon>
        <taxon>Digenea</taxon>
        <taxon>Strigeidida</taxon>
        <taxon>Schistosomatoidea</taxon>
        <taxon>Schistosomatidae</taxon>
        <taxon>Schistosoma</taxon>
    </lineage>
</organism>
<dbReference type="EMBL" id="JALJAT010000001">
    <property type="protein sequence ID" value="KAK4475405.1"/>
    <property type="molecule type" value="Genomic_DNA"/>
</dbReference>
<comment type="caution">
    <text evidence="3">The sequence shown here is derived from an EMBL/GenBank/DDBJ whole genome shotgun (WGS) entry which is preliminary data.</text>
</comment>
<dbReference type="PANTHER" id="PTHR14611">
    <property type="entry name" value="TECTONIC FAMILY MEMBER"/>
    <property type="match status" value="1"/>
</dbReference>
<evidence type="ECO:0000256" key="1">
    <source>
        <dbReference type="SAM" id="SignalP"/>
    </source>
</evidence>
<reference evidence="3" key="1">
    <citation type="submission" date="2022-04" db="EMBL/GenBank/DDBJ databases">
        <authorList>
            <person name="Xu L."/>
            <person name="Lv Z."/>
        </authorList>
    </citation>
    <scope>NUCLEOTIDE SEQUENCE</scope>
    <source>
        <strain evidence="3">LV_2022a</strain>
    </source>
</reference>
<accession>A0AAE2D9R9</accession>
<protein>
    <recommendedName>
        <fullName evidence="2">Tectonic-1-3 domain-containing protein</fullName>
    </recommendedName>
</protein>
<dbReference type="PANTHER" id="PTHR14611:SF2">
    <property type="entry name" value="TECTONIC"/>
    <property type="match status" value="1"/>
</dbReference>
<dbReference type="Proteomes" id="UP001292079">
    <property type="component" value="Unassembled WGS sequence"/>
</dbReference>
<evidence type="ECO:0000313" key="3">
    <source>
        <dbReference type="EMBL" id="KAK4475405.1"/>
    </source>
</evidence>
<dbReference type="Pfam" id="PF07773">
    <property type="entry name" value="TCTN_DUF1619"/>
    <property type="match status" value="1"/>
</dbReference>
<dbReference type="InterPro" id="IPR011677">
    <property type="entry name" value="TCTN1-3_dom"/>
</dbReference>
<name>A0AAE2D9R9_SCHME</name>
<gene>
    <name evidence="3" type="ORF">MN116_002464</name>
</gene>
<proteinExistence type="predicted"/>
<evidence type="ECO:0000259" key="2">
    <source>
        <dbReference type="Pfam" id="PF07773"/>
    </source>
</evidence>
<feature type="domain" description="Tectonic-1-3" evidence="2">
    <location>
        <begin position="375"/>
        <end position="511"/>
    </location>
</feature>
<sequence>MLRVLVLFIIWFVTCFIYPTLNDGVCLCDVRPLVCDKYCQCDGVCFREKNNSFFAAYFSGRSSYDTMWCVHSALYFLSNAPYNKSREGETTCFSDVNYGKENYFQQIRDDRQFQSNAVSVTSLNLINKCKNDGLCLLYNNKMLGPFTLPSSARCHGVFLPKFLSNVTTKCTRVLSFNDSGLSCKQLPGVSMYTNGLKFLRLPISKFTTNENYTTKMVIFDDNTTSISLVTCKNVNNDVIPCPTLLSTLDSTNQACIYGIASVTFSFIYNESGLTNISVEFQIISNVTTALFTQFHTVQFIYGNSLSNTTNIIKSPIITDYLSGNPGYLKHYPIRAGYIENTTTIQYIKMISYPKTPSIYPNEYDRINFGWWPLLNNDDCTKFTDQIRTILFGQNTFSSCILRIKPLSQYNPIDCNELEQRVKLLLNYNQTPITHVGIWGNADNQRLNDWIKVNVYNEIQNNITLTNGSKSWSCQNIITGQTINIYYARKGNLYDPQNRIISVHKIYKRGTIGYTCYGYYACGDKQLNSEQIFFITTNVLFHDLTLL</sequence>
<dbReference type="AlphaFoldDB" id="A0AAE2D9R9"/>
<dbReference type="GO" id="GO:0030030">
    <property type="term" value="P:cell projection organization"/>
    <property type="evidence" value="ECO:0007669"/>
    <property type="project" value="UniProtKB-KW"/>
</dbReference>
<keyword evidence="1" id="KW-0732">Signal</keyword>
<reference evidence="3" key="2">
    <citation type="journal article" date="2023" name="Infect Dis Poverty">
        <title>Chromosome-scale genome of the human blood fluke Schistosoma mekongi and its implications for public health.</title>
        <authorList>
            <person name="Zhou M."/>
            <person name="Xu L."/>
            <person name="Xu D."/>
            <person name="Chen W."/>
            <person name="Khan J."/>
            <person name="Hu Y."/>
            <person name="Huang H."/>
            <person name="Wei H."/>
            <person name="Zhang Y."/>
            <person name="Chusongsang P."/>
            <person name="Tanasarnprasert K."/>
            <person name="Hu X."/>
            <person name="Limpanont Y."/>
            <person name="Lv Z."/>
        </authorList>
    </citation>
    <scope>NUCLEOTIDE SEQUENCE</scope>
    <source>
        <strain evidence="3">LV_2022a</strain>
    </source>
</reference>
<dbReference type="InterPro" id="IPR040354">
    <property type="entry name" value="TCTN1-3"/>
</dbReference>
<keyword evidence="4" id="KW-1185">Reference proteome</keyword>
<feature type="chain" id="PRO_5041936050" description="Tectonic-1-3 domain-containing protein" evidence="1">
    <location>
        <begin position="23"/>
        <end position="546"/>
    </location>
</feature>
<evidence type="ECO:0000313" key="4">
    <source>
        <dbReference type="Proteomes" id="UP001292079"/>
    </source>
</evidence>